<gene>
    <name evidence="3" type="ORF">GP486_005073</name>
</gene>
<dbReference type="Pfam" id="PF00931">
    <property type="entry name" value="NB-ARC"/>
    <property type="match status" value="1"/>
</dbReference>
<evidence type="ECO:0000313" key="4">
    <source>
        <dbReference type="Proteomes" id="UP000750711"/>
    </source>
</evidence>
<evidence type="ECO:0000259" key="2">
    <source>
        <dbReference type="Pfam" id="PF00931"/>
    </source>
</evidence>
<feature type="domain" description="NB-ARC" evidence="2">
    <location>
        <begin position="199"/>
        <end position="272"/>
    </location>
</feature>
<dbReference type="AlphaFoldDB" id="A0A9P8RMY2"/>
<evidence type="ECO:0000313" key="3">
    <source>
        <dbReference type="EMBL" id="KAH0557139.1"/>
    </source>
</evidence>
<dbReference type="InterPro" id="IPR002182">
    <property type="entry name" value="NB-ARC"/>
</dbReference>
<organism evidence="3 4">
    <name type="scientific">Trichoglossum hirsutum</name>
    <dbReference type="NCBI Taxonomy" id="265104"/>
    <lineage>
        <taxon>Eukaryota</taxon>
        <taxon>Fungi</taxon>
        <taxon>Dikarya</taxon>
        <taxon>Ascomycota</taxon>
        <taxon>Pezizomycotina</taxon>
        <taxon>Geoglossomycetes</taxon>
        <taxon>Geoglossales</taxon>
        <taxon>Geoglossaceae</taxon>
        <taxon>Trichoglossum</taxon>
    </lineage>
</organism>
<dbReference type="InterPro" id="IPR027417">
    <property type="entry name" value="P-loop_NTPase"/>
</dbReference>
<dbReference type="Proteomes" id="UP000750711">
    <property type="component" value="Unassembled WGS sequence"/>
</dbReference>
<feature type="signal peptide" evidence="1">
    <location>
        <begin position="1"/>
        <end position="24"/>
    </location>
</feature>
<reference evidence="3" key="1">
    <citation type="submission" date="2021-03" db="EMBL/GenBank/DDBJ databases">
        <title>Comparative genomics and phylogenomic investigation of the class Geoglossomycetes provide insights into ecological specialization and systematics.</title>
        <authorList>
            <person name="Melie T."/>
            <person name="Pirro S."/>
            <person name="Miller A.N."/>
            <person name="Quandt A."/>
        </authorList>
    </citation>
    <scope>NUCLEOTIDE SEQUENCE</scope>
    <source>
        <strain evidence="3">CAQ_001_2017</strain>
    </source>
</reference>
<keyword evidence="4" id="KW-1185">Reference proteome</keyword>
<proteinExistence type="predicted"/>
<dbReference type="Gene3D" id="3.40.50.300">
    <property type="entry name" value="P-loop containing nucleotide triphosphate hydrolases"/>
    <property type="match status" value="1"/>
</dbReference>
<dbReference type="EMBL" id="JAGHQM010000898">
    <property type="protein sequence ID" value="KAH0557139.1"/>
    <property type="molecule type" value="Genomic_DNA"/>
</dbReference>
<keyword evidence="1" id="KW-0732">Signal</keyword>
<protein>
    <recommendedName>
        <fullName evidence="2">NB-ARC domain-containing protein</fullName>
    </recommendedName>
</protein>
<feature type="chain" id="PRO_5040234533" description="NB-ARC domain-containing protein" evidence="1">
    <location>
        <begin position="25"/>
        <end position="340"/>
    </location>
</feature>
<comment type="caution">
    <text evidence="3">The sequence shown here is derived from an EMBL/GenBank/DDBJ whole genome shotgun (WGS) entry which is preliminary data.</text>
</comment>
<sequence length="340" mass="37876">MGSSSATWGTLLLNISSVFTKTNAAIIKHLKTNSEWLQQQLDQFTAISSDFKIKYCYEAFETPLILGKSAMIVPRVSAVVQGRPDIEALCLSKNHIELVRFTGANDEDFVSVASNLRAMIGECQDKIARNWTAQALFQSSVEAEANNIGACPETKSTGFYKLPFRMPIERNPMFIGRGAHLQQIHEYLCPTWNDCNTKECGSGQIVVLYGLGGMGKTQLALTYAAEQQEHFSAILWVDGSSRRNAQLGFRKIAQRYVDNASEKRGPEGRLEIQQQLHLGDLLTPSGQVTSVDIHLSEVTKLTISFLEREGNNNWLLVLDNVDDLQEVDIVDFFQGPRQGK</sequence>
<name>A0A9P8RMY2_9PEZI</name>
<evidence type="ECO:0000256" key="1">
    <source>
        <dbReference type="SAM" id="SignalP"/>
    </source>
</evidence>
<dbReference type="SUPFAM" id="SSF52540">
    <property type="entry name" value="P-loop containing nucleoside triphosphate hydrolases"/>
    <property type="match status" value="1"/>
</dbReference>
<accession>A0A9P8RMY2</accession>